<dbReference type="Proteomes" id="UP000299102">
    <property type="component" value="Unassembled WGS sequence"/>
</dbReference>
<sequence>MVPKGRKKEKRPQKRWDDDIREVAGATWNKVAQDRSEWKRFPLPNVRYGSGTILVRNKKLEFANATVFLGVTLDNRPQWGPHISKLAKRLSSAAYAVKKIRNLSNIKTARLVYFGCFHSLISYGILLWGNAADSHRIFVLQKRPVRVIYKIGPRASLRNKFKEIESLTLTSQFI</sequence>
<evidence type="ECO:0000313" key="3">
    <source>
        <dbReference type="Proteomes" id="UP000299102"/>
    </source>
</evidence>
<dbReference type="EMBL" id="BGZK01000015">
    <property type="protein sequence ID" value="GBP04926.1"/>
    <property type="molecule type" value="Genomic_DNA"/>
</dbReference>
<name>A0A4C1SSN4_EUMVA</name>
<accession>A0A4C1SSN4</accession>
<evidence type="ECO:0008006" key="4">
    <source>
        <dbReference type="Google" id="ProtNLM"/>
    </source>
</evidence>
<feature type="transmembrane region" description="Helical" evidence="1">
    <location>
        <begin position="111"/>
        <end position="129"/>
    </location>
</feature>
<evidence type="ECO:0000313" key="2">
    <source>
        <dbReference type="EMBL" id="GBP04926.1"/>
    </source>
</evidence>
<keyword evidence="1" id="KW-0812">Transmembrane</keyword>
<reference evidence="2 3" key="1">
    <citation type="journal article" date="2019" name="Commun. Biol.">
        <title>The bagworm genome reveals a unique fibroin gene that provides high tensile strength.</title>
        <authorList>
            <person name="Kono N."/>
            <person name="Nakamura H."/>
            <person name="Ohtoshi R."/>
            <person name="Tomita M."/>
            <person name="Numata K."/>
            <person name="Arakawa K."/>
        </authorList>
    </citation>
    <scope>NUCLEOTIDE SEQUENCE [LARGE SCALE GENOMIC DNA]</scope>
</reference>
<comment type="caution">
    <text evidence="2">The sequence shown here is derived from an EMBL/GenBank/DDBJ whole genome shotgun (WGS) entry which is preliminary data.</text>
</comment>
<dbReference type="OrthoDB" id="414730at2759"/>
<dbReference type="STRING" id="151549.A0A4C1SSN4"/>
<evidence type="ECO:0000256" key="1">
    <source>
        <dbReference type="SAM" id="Phobius"/>
    </source>
</evidence>
<proteinExistence type="predicted"/>
<protein>
    <recommendedName>
        <fullName evidence="4">RNA-directed DNA polymerase from transposon BS</fullName>
    </recommendedName>
</protein>
<keyword evidence="3" id="KW-1185">Reference proteome</keyword>
<keyword evidence="1" id="KW-0472">Membrane</keyword>
<dbReference type="AlphaFoldDB" id="A0A4C1SSN4"/>
<organism evidence="2 3">
    <name type="scientific">Eumeta variegata</name>
    <name type="common">Bagworm moth</name>
    <name type="synonym">Eumeta japonica</name>
    <dbReference type="NCBI Taxonomy" id="151549"/>
    <lineage>
        <taxon>Eukaryota</taxon>
        <taxon>Metazoa</taxon>
        <taxon>Ecdysozoa</taxon>
        <taxon>Arthropoda</taxon>
        <taxon>Hexapoda</taxon>
        <taxon>Insecta</taxon>
        <taxon>Pterygota</taxon>
        <taxon>Neoptera</taxon>
        <taxon>Endopterygota</taxon>
        <taxon>Lepidoptera</taxon>
        <taxon>Glossata</taxon>
        <taxon>Ditrysia</taxon>
        <taxon>Tineoidea</taxon>
        <taxon>Psychidae</taxon>
        <taxon>Oiketicinae</taxon>
        <taxon>Eumeta</taxon>
    </lineage>
</organism>
<keyword evidence="1" id="KW-1133">Transmembrane helix</keyword>
<gene>
    <name evidence="2" type="ORF">EVAR_3807_1</name>
</gene>